<dbReference type="Pfam" id="PF02771">
    <property type="entry name" value="Acyl-CoA_dh_N"/>
    <property type="match status" value="1"/>
</dbReference>
<feature type="domain" description="Acyl-CoA oxidase C-terminal" evidence="11">
    <location>
        <begin position="496"/>
        <end position="625"/>
    </location>
</feature>
<keyword evidence="6" id="KW-0274">FAD</keyword>
<dbReference type="PANTHER" id="PTHR10909">
    <property type="entry name" value="ELECTRON TRANSPORT OXIDOREDUCTASE"/>
    <property type="match status" value="1"/>
</dbReference>
<evidence type="ECO:0000256" key="7">
    <source>
        <dbReference type="ARBA" id="ARBA00022832"/>
    </source>
</evidence>
<evidence type="ECO:0000256" key="4">
    <source>
        <dbReference type="ARBA" id="ARBA00012870"/>
    </source>
</evidence>
<dbReference type="EC" id="1.3.3.6" evidence="4"/>
<dbReference type="InterPro" id="IPR046373">
    <property type="entry name" value="Acyl-CoA_Oxase/DH_mid-dom_sf"/>
</dbReference>
<dbReference type="InterPro" id="IPR012258">
    <property type="entry name" value="Acyl-CoA_oxidase"/>
</dbReference>
<dbReference type="Gene3D" id="2.40.110.10">
    <property type="entry name" value="Butyryl-CoA Dehydrogenase, subunit A, domain 2"/>
    <property type="match status" value="1"/>
</dbReference>
<evidence type="ECO:0000256" key="8">
    <source>
        <dbReference type="ARBA" id="ARBA00023002"/>
    </source>
</evidence>
<protein>
    <recommendedName>
        <fullName evidence="4">acyl-CoA oxidase</fullName>
        <ecNumber evidence="4">1.3.3.6</ecNumber>
    </recommendedName>
</protein>
<reference evidence="15 16" key="1">
    <citation type="journal article" date="2008" name="Int. J. Syst. Evol. Microbiol.">
        <title>Tessaracoccus flavescens sp. nov., isolated from marine sediment.</title>
        <authorList>
            <person name="Lee D.W."/>
            <person name="Lee S.D."/>
        </authorList>
    </citation>
    <scope>NUCLEOTIDE SEQUENCE [LARGE SCALE GENOMIC DNA]</scope>
    <source>
        <strain evidence="15 16">SST-39T</strain>
    </source>
</reference>
<dbReference type="Gene3D" id="1.10.540.10">
    <property type="entry name" value="Acyl-CoA dehydrogenase/oxidase, N-terminal domain"/>
    <property type="match status" value="1"/>
</dbReference>
<dbReference type="InterPro" id="IPR009100">
    <property type="entry name" value="AcylCoA_DH/oxidase_NM_dom_sf"/>
</dbReference>
<dbReference type="Pfam" id="PF01756">
    <property type="entry name" value="ACOX"/>
    <property type="match status" value="1"/>
</dbReference>
<keyword evidence="5" id="KW-0285">Flavoprotein</keyword>
<dbReference type="FunFam" id="1.20.140.10:FF:000007">
    <property type="entry name" value="Acyl-coenzyme A oxidase"/>
    <property type="match status" value="1"/>
</dbReference>
<dbReference type="InterPro" id="IPR006091">
    <property type="entry name" value="Acyl-CoA_Oxase/DH_mid-dom"/>
</dbReference>
<dbReference type="KEGG" id="tfa:BW733_04305"/>
<feature type="domain" description="Acyl-CoA dehydrogenase/oxidase N-terminal" evidence="13">
    <location>
        <begin position="31"/>
        <end position="126"/>
    </location>
</feature>
<keyword evidence="7" id="KW-0276">Fatty acid metabolism</keyword>
<dbReference type="SUPFAM" id="SSF47203">
    <property type="entry name" value="Acyl-CoA dehydrogenase C-terminal domain-like"/>
    <property type="match status" value="2"/>
</dbReference>
<dbReference type="PIRSF" id="PIRSF000168">
    <property type="entry name" value="Acyl-CoA_oxidase"/>
    <property type="match status" value="1"/>
</dbReference>
<comment type="cofactor">
    <cofactor evidence="1">
        <name>FAD</name>
        <dbReference type="ChEBI" id="CHEBI:57692"/>
    </cofactor>
</comment>
<dbReference type="SUPFAM" id="SSF56645">
    <property type="entry name" value="Acyl-CoA dehydrogenase NM domain-like"/>
    <property type="match status" value="1"/>
</dbReference>
<dbReference type="GO" id="GO:0055088">
    <property type="term" value="P:lipid homeostasis"/>
    <property type="evidence" value="ECO:0007669"/>
    <property type="project" value="TreeGrafter"/>
</dbReference>
<evidence type="ECO:0000259" key="13">
    <source>
        <dbReference type="Pfam" id="PF02771"/>
    </source>
</evidence>
<evidence type="ECO:0000313" key="16">
    <source>
        <dbReference type="Proteomes" id="UP000188235"/>
    </source>
</evidence>
<dbReference type="FunFam" id="2.40.110.10:FF:000005">
    <property type="entry name" value="Acyl-coenzyme A oxidase"/>
    <property type="match status" value="1"/>
</dbReference>
<feature type="domain" description="Acyl-CoA oxidase C-alpha1" evidence="14">
    <location>
        <begin position="277"/>
        <end position="436"/>
    </location>
</feature>
<dbReference type="OrthoDB" id="1144545at2"/>
<evidence type="ECO:0000256" key="3">
    <source>
        <dbReference type="ARBA" id="ARBA00006288"/>
    </source>
</evidence>
<dbReference type="Proteomes" id="UP000188235">
    <property type="component" value="Chromosome"/>
</dbReference>
<dbReference type="InterPro" id="IPR013786">
    <property type="entry name" value="AcylCoA_DH/ox_N"/>
</dbReference>
<feature type="domain" description="Acyl-CoA oxidase/dehydrogenase middle" evidence="12">
    <location>
        <begin position="132"/>
        <end position="241"/>
    </location>
</feature>
<evidence type="ECO:0000259" key="14">
    <source>
        <dbReference type="Pfam" id="PF22924"/>
    </source>
</evidence>
<evidence type="ECO:0000259" key="11">
    <source>
        <dbReference type="Pfam" id="PF01756"/>
    </source>
</evidence>
<dbReference type="GO" id="GO:0071949">
    <property type="term" value="F:FAD binding"/>
    <property type="evidence" value="ECO:0007669"/>
    <property type="project" value="InterPro"/>
</dbReference>
<organism evidence="15 16">
    <name type="scientific">Tessaracoccus flavescens</name>
    <dbReference type="NCBI Taxonomy" id="399497"/>
    <lineage>
        <taxon>Bacteria</taxon>
        <taxon>Bacillati</taxon>
        <taxon>Actinomycetota</taxon>
        <taxon>Actinomycetes</taxon>
        <taxon>Propionibacteriales</taxon>
        <taxon>Propionibacteriaceae</taxon>
        <taxon>Tessaracoccus</taxon>
    </lineage>
</organism>
<gene>
    <name evidence="15" type="ORF">BW733_04305</name>
</gene>
<dbReference type="InterPro" id="IPR002655">
    <property type="entry name" value="Acyl-CoA_oxidase_C"/>
</dbReference>
<evidence type="ECO:0000313" key="15">
    <source>
        <dbReference type="EMBL" id="AQP50171.1"/>
    </source>
</evidence>
<dbReference type="FunFam" id="1.20.140.10:FF:000010">
    <property type="entry name" value="Acyl-coenzyme A oxidase"/>
    <property type="match status" value="1"/>
</dbReference>
<dbReference type="STRING" id="399497.BW733_04305"/>
<dbReference type="InterPro" id="IPR036250">
    <property type="entry name" value="AcylCo_DH-like_C"/>
</dbReference>
<dbReference type="InterPro" id="IPR037069">
    <property type="entry name" value="AcylCoA_DH/ox_N_sf"/>
</dbReference>
<evidence type="ECO:0000256" key="1">
    <source>
        <dbReference type="ARBA" id="ARBA00001974"/>
    </source>
</evidence>
<dbReference type="Gene3D" id="1.20.140.10">
    <property type="entry name" value="Butyryl-CoA Dehydrogenase, subunit A, domain 3"/>
    <property type="match status" value="2"/>
</dbReference>
<evidence type="ECO:0000256" key="2">
    <source>
        <dbReference type="ARBA" id="ARBA00004275"/>
    </source>
</evidence>
<comment type="subcellular location">
    <subcellularLocation>
        <location evidence="2">Peroxisome</location>
    </subcellularLocation>
</comment>
<dbReference type="InterPro" id="IPR055060">
    <property type="entry name" value="ACOX_C_alpha1"/>
</dbReference>
<dbReference type="AlphaFoldDB" id="A0A1Q2CVT1"/>
<evidence type="ECO:0000259" key="12">
    <source>
        <dbReference type="Pfam" id="PF02770"/>
    </source>
</evidence>
<evidence type="ECO:0000256" key="10">
    <source>
        <dbReference type="ARBA" id="ARBA00023140"/>
    </source>
</evidence>
<evidence type="ECO:0000256" key="5">
    <source>
        <dbReference type="ARBA" id="ARBA00022630"/>
    </source>
</evidence>
<keyword evidence="16" id="KW-1185">Reference proteome</keyword>
<dbReference type="EMBL" id="CP019607">
    <property type="protein sequence ID" value="AQP50171.1"/>
    <property type="molecule type" value="Genomic_DNA"/>
</dbReference>
<sequence>MTISPTGEALRKSLDGPFHALKQRWRDEVTADDVVRDTALTMDEARDWALDRVIGLASRNFVTAGFPSEQGGTGNAAESVANFEMVAMGDLSLTIKTGVQHGLFGGAIVNLGTSYHHETFLPGAISVDLPGCFAMTEIGHGSDVQSLETSITWDPETSEFVVHSPSPTSTKAYIGNAGRDGRMAVVFGQLWVDGVHEGVHVVLVPIRDENGNDLPGVTTGDQGHKGGLLGVDNGTISFEHVRVPREMLLDRYGGVNEAGEYESKIKSKNARFFTMLGTLVRGRICVGGGAASAARKALTISVNYANQRRQFREPGLGHEILLLDYLTHQRRLLPNVAAAYAFGFAQNELSLELQRVMDAEGADPHAARALETLAAGMKSMQTRWANDTLQECREACGGAGYLSDNAITLARQDADVFATFEGDNTVLLQLVAKALLLNSKTSWGEMDLRGTAQKTARLIGGTVLERTTARSLIDRLVASANRKPESQKLRARGWQIQLFEFREEHVVEGLAQRMRAASKAEDSFEAINQCQPHMLEAAKAHIERVVLEAFVAAIEDCEDDYVKALLVKVCDLYALSTIESNRAWYLEHEAFDPRRSKAITAAVNELCGELRGKSKELVEGLGVPEDWLVHPRTAIPPLSNKR</sequence>
<keyword evidence="10" id="KW-0576">Peroxisome</keyword>
<accession>A0A1Q2CVT1</accession>
<keyword evidence="9" id="KW-0443">Lipid metabolism</keyword>
<comment type="similarity">
    <text evidence="3">Belongs to the acyl-CoA oxidase family.</text>
</comment>
<dbReference type="Pfam" id="PF22924">
    <property type="entry name" value="ACOX_C_alpha1"/>
    <property type="match status" value="1"/>
</dbReference>
<dbReference type="GO" id="GO:0005504">
    <property type="term" value="F:fatty acid binding"/>
    <property type="evidence" value="ECO:0007669"/>
    <property type="project" value="TreeGrafter"/>
</dbReference>
<name>A0A1Q2CVT1_9ACTN</name>
<proteinExistence type="inferred from homology"/>
<dbReference type="RefSeq" id="WP_077348193.1">
    <property type="nucleotide sequence ID" value="NZ_CP019607.1"/>
</dbReference>
<evidence type="ECO:0000256" key="9">
    <source>
        <dbReference type="ARBA" id="ARBA00023098"/>
    </source>
</evidence>
<dbReference type="GO" id="GO:0033540">
    <property type="term" value="P:fatty acid beta-oxidation using acyl-CoA oxidase"/>
    <property type="evidence" value="ECO:0007669"/>
    <property type="project" value="TreeGrafter"/>
</dbReference>
<keyword evidence="8" id="KW-0560">Oxidoreductase</keyword>
<dbReference type="Pfam" id="PF02770">
    <property type="entry name" value="Acyl-CoA_dh_M"/>
    <property type="match status" value="1"/>
</dbReference>
<dbReference type="GO" id="GO:0003997">
    <property type="term" value="F:acyl-CoA oxidase activity"/>
    <property type="evidence" value="ECO:0007669"/>
    <property type="project" value="UniProtKB-EC"/>
</dbReference>
<evidence type="ECO:0000256" key="6">
    <source>
        <dbReference type="ARBA" id="ARBA00022827"/>
    </source>
</evidence>